<dbReference type="InterPro" id="IPR051200">
    <property type="entry name" value="Host-pathogen_enzymatic-act"/>
</dbReference>
<keyword evidence="2" id="KW-0378">Hydrolase</keyword>
<dbReference type="InterPro" id="IPR011048">
    <property type="entry name" value="Haem_d1_sf"/>
</dbReference>
<sequence>MKPSALLALLLGWLLAGCASSPRPYAPTAVAPPAPPVLPGPLPATQQTLLPNGWKLSPVGQQVPLGDLPLNLVVSASGRLAAVINCGWGANSVQLLNPTSGAVLDEQIIKAGWVGLAFGPQEKMIYASGGQKNRIYCFRIEGQKLVPDSAIVLGEAWPKQKIGVAGLAVDARRQLLYAVTREDSALYTFDLRTRALVRRLPLGSEAYTAVLAPDGNALYVSLWGASAVAVYDPRRQRITARIPVESHPNDMLLSRDGRRLFVANANSNSVSVLDTRAGRVTETLVAALFPNAPAGSTPNGVALSADETQLFVANADNNCLAVFDVREPGKSTSLGFVPTGWYPTAVRTAGTTLLIANGKGSSSAPNSEDGPNPLKNGPRPTQYIAGLLRGSLTVLPTPDAATLGGFSAQVYANTPYTKAREQAPDVPAGNPVPQRVGQPSPIRHVFYIIKENRTYDQVLGDMPEGNGDKSLCLFGEDVTPNHHALAREFVLLDNFYADAEVSADGHNWSTAAYANDYVEKTWPSNYSGRGGSYDYEGGRGEVAVPKDGFIWDYCQRAGVSYRSYGEFVTQGKATVKALEGHVAADFPGYNLSILDVDREKIWERDFDKLVAAGQVPQFQVIRLPNDHTSGARLGARTPLAYAGDNDLALGRLIEHLSQSPVWKESVVMIVEDDAQNGPDHVDAHRTTAYVAGPHVRRGAVVHTMYSTAGMLRTMELILGLPPMSQYDAAARPMWECFTSTPDARPFVARPARVDLNAKNTALNRSSREAEKFDLSREDAAPDVPFNENIWRTIRGEHSIMPAPRRSSFVRVVAEKEDEDDD</sequence>
<evidence type="ECO:0000313" key="6">
    <source>
        <dbReference type="EMBL" id="SMB87861.1"/>
    </source>
</evidence>
<evidence type="ECO:0000256" key="1">
    <source>
        <dbReference type="ARBA" id="ARBA00022729"/>
    </source>
</evidence>
<evidence type="ECO:0000256" key="3">
    <source>
        <dbReference type="SAM" id="MobiDB-lite"/>
    </source>
</evidence>
<dbReference type="SUPFAM" id="SSF51004">
    <property type="entry name" value="C-terminal (heme d1) domain of cytochrome cd1-nitrite reductase"/>
    <property type="match status" value="1"/>
</dbReference>
<evidence type="ECO:0000259" key="5">
    <source>
        <dbReference type="Pfam" id="PF21783"/>
    </source>
</evidence>
<dbReference type="PANTHER" id="PTHR47197:SF3">
    <property type="entry name" value="DIHYDRO-HEME D1 DEHYDROGENASE"/>
    <property type="match status" value="1"/>
</dbReference>
<dbReference type="Pfam" id="PF04185">
    <property type="entry name" value="Phosphoesterase"/>
    <property type="match status" value="1"/>
</dbReference>
<feature type="domain" description="YNCE-like beta-propeller" evidence="5">
    <location>
        <begin position="12"/>
        <end position="325"/>
    </location>
</feature>
<feature type="region of interest" description="Disordered" evidence="3">
    <location>
        <begin position="356"/>
        <end position="380"/>
    </location>
</feature>
<dbReference type="PANTHER" id="PTHR47197">
    <property type="entry name" value="PROTEIN NIRF"/>
    <property type="match status" value="1"/>
</dbReference>
<evidence type="ECO:0000256" key="2">
    <source>
        <dbReference type="ARBA" id="ARBA00022801"/>
    </source>
</evidence>
<feature type="signal peptide" evidence="4">
    <location>
        <begin position="1"/>
        <end position="19"/>
    </location>
</feature>
<dbReference type="SUPFAM" id="SSF53649">
    <property type="entry name" value="Alkaline phosphatase-like"/>
    <property type="match status" value="1"/>
</dbReference>
<dbReference type="InterPro" id="IPR015943">
    <property type="entry name" value="WD40/YVTN_repeat-like_dom_sf"/>
</dbReference>
<dbReference type="InterPro" id="IPR017850">
    <property type="entry name" value="Alkaline_phosphatase_core_sf"/>
</dbReference>
<dbReference type="PROSITE" id="PS51257">
    <property type="entry name" value="PROKAR_LIPOPROTEIN"/>
    <property type="match status" value="1"/>
</dbReference>
<dbReference type="AlphaFoldDB" id="A0A1W1V4B8"/>
<dbReference type="STRING" id="645990.SAMN00120144_1430"/>
<dbReference type="InterPro" id="IPR048433">
    <property type="entry name" value="YNCE-like_beta-prop"/>
</dbReference>
<evidence type="ECO:0000256" key="4">
    <source>
        <dbReference type="SAM" id="SignalP"/>
    </source>
</evidence>
<dbReference type="GO" id="GO:0016788">
    <property type="term" value="F:hydrolase activity, acting on ester bonds"/>
    <property type="evidence" value="ECO:0007669"/>
    <property type="project" value="InterPro"/>
</dbReference>
<dbReference type="Proteomes" id="UP000192266">
    <property type="component" value="Unassembled WGS sequence"/>
</dbReference>
<dbReference type="Pfam" id="PF21783">
    <property type="entry name" value="YNCE"/>
    <property type="match status" value="1"/>
</dbReference>
<dbReference type="InterPro" id="IPR007312">
    <property type="entry name" value="Phosphoesterase"/>
</dbReference>
<dbReference type="RefSeq" id="WP_084444145.1">
    <property type="nucleotide sequence ID" value="NZ_FWWW01000048.1"/>
</dbReference>
<protein>
    <submittedName>
        <fullName evidence="6">40-residue YVTN family beta-propeller repeat protein</fullName>
    </submittedName>
</protein>
<dbReference type="Gene3D" id="3.40.720.10">
    <property type="entry name" value="Alkaline Phosphatase, subunit A"/>
    <property type="match status" value="1"/>
</dbReference>
<keyword evidence="1 4" id="KW-0732">Signal</keyword>
<name>A0A1W1V4B8_9BACT</name>
<keyword evidence="7" id="KW-1185">Reference proteome</keyword>
<dbReference type="OrthoDB" id="145213at2"/>
<dbReference type="EMBL" id="FWWW01000048">
    <property type="protein sequence ID" value="SMB87861.1"/>
    <property type="molecule type" value="Genomic_DNA"/>
</dbReference>
<organism evidence="6 7">
    <name type="scientific">Hymenobacter roseosalivarius DSM 11622</name>
    <dbReference type="NCBI Taxonomy" id="645990"/>
    <lineage>
        <taxon>Bacteria</taxon>
        <taxon>Pseudomonadati</taxon>
        <taxon>Bacteroidota</taxon>
        <taxon>Cytophagia</taxon>
        <taxon>Cytophagales</taxon>
        <taxon>Hymenobacteraceae</taxon>
        <taxon>Hymenobacter</taxon>
    </lineage>
</organism>
<accession>A0A1W1V4B8</accession>
<feature type="chain" id="PRO_5012845504" evidence="4">
    <location>
        <begin position="20"/>
        <end position="821"/>
    </location>
</feature>
<reference evidence="6 7" key="1">
    <citation type="submission" date="2017-04" db="EMBL/GenBank/DDBJ databases">
        <authorList>
            <person name="Afonso C.L."/>
            <person name="Miller P.J."/>
            <person name="Scott M.A."/>
            <person name="Spackman E."/>
            <person name="Goraichik I."/>
            <person name="Dimitrov K.M."/>
            <person name="Suarez D.L."/>
            <person name="Swayne D.E."/>
        </authorList>
    </citation>
    <scope>NUCLEOTIDE SEQUENCE [LARGE SCALE GENOMIC DNA]</scope>
    <source>
        <strain evidence="6 7">DSM 11622</strain>
    </source>
</reference>
<gene>
    <name evidence="6" type="ORF">SAMN00120144_1430</name>
</gene>
<dbReference type="Gene3D" id="2.130.10.10">
    <property type="entry name" value="YVTN repeat-like/Quinoprotein amine dehydrogenase"/>
    <property type="match status" value="2"/>
</dbReference>
<evidence type="ECO:0000313" key="7">
    <source>
        <dbReference type="Proteomes" id="UP000192266"/>
    </source>
</evidence>
<proteinExistence type="predicted"/>